<dbReference type="OrthoDB" id="5524449at2"/>
<evidence type="ECO:0000313" key="5">
    <source>
        <dbReference type="EMBL" id="KKA09398.1"/>
    </source>
</evidence>
<feature type="transmembrane region" description="Helical" evidence="3">
    <location>
        <begin position="373"/>
        <end position="393"/>
    </location>
</feature>
<dbReference type="PROSITE" id="PS50076">
    <property type="entry name" value="DNAJ_2"/>
    <property type="match status" value="1"/>
</dbReference>
<proteinExistence type="predicted"/>
<feature type="transmembrane region" description="Helical" evidence="3">
    <location>
        <begin position="439"/>
        <end position="461"/>
    </location>
</feature>
<feature type="region of interest" description="Disordered" evidence="2">
    <location>
        <begin position="535"/>
        <end position="554"/>
    </location>
</feature>
<evidence type="ECO:0000313" key="6">
    <source>
        <dbReference type="Proteomes" id="UP000033662"/>
    </source>
</evidence>
<dbReference type="AlphaFoldDB" id="A0A0F4XVJ4"/>
<gene>
    <name evidence="5" type="ORF">VP02_02450</name>
</gene>
<accession>A0A0F4XVJ4</accession>
<organism evidence="5 6">
    <name type="scientific">Pseudomonas kilonensis</name>
    <dbReference type="NCBI Taxonomy" id="132476"/>
    <lineage>
        <taxon>Bacteria</taxon>
        <taxon>Pseudomonadati</taxon>
        <taxon>Pseudomonadota</taxon>
        <taxon>Gammaproteobacteria</taxon>
        <taxon>Pseudomonadales</taxon>
        <taxon>Pseudomonadaceae</taxon>
        <taxon>Pseudomonas</taxon>
    </lineage>
</organism>
<dbReference type="SMART" id="SM00271">
    <property type="entry name" value="DnaJ"/>
    <property type="match status" value="1"/>
</dbReference>
<evidence type="ECO:0000256" key="1">
    <source>
        <dbReference type="ARBA" id="ARBA00023186"/>
    </source>
</evidence>
<protein>
    <recommendedName>
        <fullName evidence="4">J domain-containing protein</fullName>
    </recommendedName>
</protein>
<reference evidence="5 6" key="1">
    <citation type="submission" date="2015-03" db="EMBL/GenBank/DDBJ databases">
        <title>Pseudomonas fluorescens 1855-344 Genome sequencing and assembly.</title>
        <authorList>
            <person name="Eng W.W.H."/>
            <person name="Gan H.M."/>
            <person name="Savka M.A."/>
        </authorList>
    </citation>
    <scope>NUCLEOTIDE SEQUENCE [LARGE SCALE GENOMIC DNA]</scope>
    <source>
        <strain evidence="5 6">1855-344</strain>
    </source>
</reference>
<feature type="domain" description="J" evidence="4">
    <location>
        <begin position="2"/>
        <end position="64"/>
    </location>
</feature>
<sequence>MTCWVVLGLPEDADKRSIKRQYASLLKQHRPDEDPEGFQRLREAYEQALAWADWQQEVAVDEEQPAPIELPLMELPTPRQAPTGPSPSQRLAAQCLEAIDATNLASRLTQARLYACEREFEHGLLEFCLAQEDTYDLAEAAIAQLHWLTPWQREDLPSAATEQLRGRLMDLAWSRLTGAWHDSQRFLDLARQLDASPWLQSLDARQWLNRCLAMALLQAPTWSEQLFDAICAQQGWKQTGHHSPCPEPWWSQLLARSHCATFLQQQARLAQGSHSSESQAARMLFGSADENARMHLSMSFSAEDWAAGETLYRNVQLRYPRLLDEMPQLAPELWRPLRRQPPILAMPLALLGTSTYMSWAFEYQLGGAFLTSLIDMLLRALLLGVVAWGLHAFCKVLGRGAWRLDRSIQTRFGHWLSLRRPAPLPIRESLWVGLLGVPIYLAGGALAAATYFGILAALAALSRRTAARPGKSFMARAYERVPGDVLVGLFLGMLVPLVMLGNALANHSSLAANQGLQAWPQRTCAARQLTDSPCPSKLSATQWHKPDTSQAKQP</sequence>
<dbReference type="SUPFAM" id="SSF46565">
    <property type="entry name" value="Chaperone J-domain"/>
    <property type="match status" value="1"/>
</dbReference>
<dbReference type="InterPro" id="IPR036869">
    <property type="entry name" value="J_dom_sf"/>
</dbReference>
<evidence type="ECO:0000256" key="2">
    <source>
        <dbReference type="SAM" id="MobiDB-lite"/>
    </source>
</evidence>
<dbReference type="Gene3D" id="1.10.287.110">
    <property type="entry name" value="DnaJ domain"/>
    <property type="match status" value="1"/>
</dbReference>
<dbReference type="InterPro" id="IPR001623">
    <property type="entry name" value="DnaJ_domain"/>
</dbReference>
<name>A0A0F4XVJ4_9PSED</name>
<evidence type="ECO:0000259" key="4">
    <source>
        <dbReference type="PROSITE" id="PS50076"/>
    </source>
</evidence>
<keyword evidence="3" id="KW-0812">Transmembrane</keyword>
<evidence type="ECO:0000256" key="3">
    <source>
        <dbReference type="SAM" id="Phobius"/>
    </source>
</evidence>
<keyword evidence="3" id="KW-1133">Transmembrane helix</keyword>
<dbReference type="PATRIC" id="fig|132476.4.peg.2123"/>
<feature type="transmembrane region" description="Helical" evidence="3">
    <location>
        <begin position="481"/>
        <end position="504"/>
    </location>
</feature>
<feature type="transmembrane region" description="Helical" evidence="3">
    <location>
        <begin position="343"/>
        <end position="361"/>
    </location>
</feature>
<dbReference type="EMBL" id="JZXC01000002">
    <property type="protein sequence ID" value="KKA09398.1"/>
    <property type="molecule type" value="Genomic_DNA"/>
</dbReference>
<comment type="caution">
    <text evidence="5">The sequence shown here is derived from an EMBL/GenBank/DDBJ whole genome shotgun (WGS) entry which is preliminary data.</text>
</comment>
<keyword evidence="3" id="KW-0472">Membrane</keyword>
<dbReference type="CDD" id="cd06257">
    <property type="entry name" value="DnaJ"/>
    <property type="match status" value="1"/>
</dbReference>
<dbReference type="Proteomes" id="UP000033662">
    <property type="component" value="Unassembled WGS sequence"/>
</dbReference>
<keyword evidence="1" id="KW-0143">Chaperone</keyword>